<dbReference type="PANTHER" id="PTHR24321">
    <property type="entry name" value="DEHYDROGENASES, SHORT CHAIN"/>
    <property type="match status" value="1"/>
</dbReference>
<keyword evidence="2" id="KW-0560">Oxidoreductase</keyword>
<evidence type="ECO:0000256" key="1">
    <source>
        <dbReference type="ARBA" id="ARBA00006484"/>
    </source>
</evidence>
<evidence type="ECO:0000256" key="2">
    <source>
        <dbReference type="ARBA" id="ARBA00023002"/>
    </source>
</evidence>
<dbReference type="Proteomes" id="UP000078292">
    <property type="component" value="Unassembled WGS sequence"/>
</dbReference>
<proteinExistence type="inferred from homology"/>
<dbReference type="Pfam" id="PF00106">
    <property type="entry name" value="adh_short"/>
    <property type="match status" value="1"/>
</dbReference>
<evidence type="ECO:0000313" key="5">
    <source>
        <dbReference type="Proteomes" id="UP000078292"/>
    </source>
</evidence>
<dbReference type="PANTHER" id="PTHR24321:SF8">
    <property type="entry name" value="ESTRADIOL 17-BETA-DEHYDROGENASE 8-RELATED"/>
    <property type="match status" value="1"/>
</dbReference>
<comment type="similarity">
    <text evidence="1 3">Belongs to the short-chain dehydrogenases/reductases (SDR) family.</text>
</comment>
<dbReference type="PROSITE" id="PS00061">
    <property type="entry name" value="ADH_SHORT"/>
    <property type="match status" value="1"/>
</dbReference>
<sequence>MQDQTAIVTGACGGIGAATTMRLVRLGVNVVALDLNAERLAQLEQDVTEAGGNIAVLAGDVTDEQLGRAAVELAKERFGDLEILVNNAGMGSAMEPIWEIDLADWRRDIEVNLTSYFMMIQAAVPHMVEAGYGRIVNTASAAGMEGHALAGGYAAAKAGVIAMTKVLGKELAKDGVIVNAIAPALIGSGMLDQPWFSDEVKEKLLGRIPMGRVGEPEEAAEMIAFLASPSVSFSTGAVFDLSGGRATY</sequence>
<reference evidence="4 5" key="1">
    <citation type="submission" date="2016-04" db="EMBL/GenBank/DDBJ databases">
        <title>First whole genome shotgun sequence of the bacterium Enteractinococcus sp. strain UASWS1574.</title>
        <authorList>
            <person name="Crovadore J."/>
            <person name="Chablais R."/>
            <person name="Lefort F."/>
        </authorList>
    </citation>
    <scope>NUCLEOTIDE SEQUENCE [LARGE SCALE GENOMIC DNA]</scope>
    <source>
        <strain evidence="4 5">UASWS1574</strain>
    </source>
</reference>
<accession>A0A1B7M0N2</accession>
<keyword evidence="5" id="KW-1185">Reference proteome</keyword>
<name>A0A1B7M0N2_9MICC</name>
<comment type="caution">
    <text evidence="4">The sequence shown here is derived from an EMBL/GenBank/DDBJ whole genome shotgun (WGS) entry which is preliminary data.</text>
</comment>
<dbReference type="NCBIfam" id="NF005559">
    <property type="entry name" value="PRK07231.1"/>
    <property type="match status" value="1"/>
</dbReference>
<dbReference type="SUPFAM" id="SSF51735">
    <property type="entry name" value="NAD(P)-binding Rossmann-fold domains"/>
    <property type="match status" value="1"/>
</dbReference>
<gene>
    <name evidence="4" type="ORF">A6F49_09055</name>
</gene>
<evidence type="ECO:0000313" key="4">
    <source>
        <dbReference type="EMBL" id="OAV61600.1"/>
    </source>
</evidence>
<organism evidence="4 5">
    <name type="scientific">Enteractinococcus helveticum</name>
    <dbReference type="NCBI Taxonomy" id="1837282"/>
    <lineage>
        <taxon>Bacteria</taxon>
        <taxon>Bacillati</taxon>
        <taxon>Actinomycetota</taxon>
        <taxon>Actinomycetes</taxon>
        <taxon>Micrococcales</taxon>
        <taxon>Micrococcaceae</taxon>
    </lineage>
</organism>
<dbReference type="InterPro" id="IPR020904">
    <property type="entry name" value="Sc_DH/Rdtase_CS"/>
</dbReference>
<dbReference type="PRINTS" id="PR00080">
    <property type="entry name" value="SDRFAMILY"/>
</dbReference>
<dbReference type="FunFam" id="3.40.50.720:FF:000173">
    <property type="entry name" value="3-oxoacyl-[acyl-carrier protein] reductase"/>
    <property type="match status" value="1"/>
</dbReference>
<dbReference type="Gene3D" id="3.40.50.720">
    <property type="entry name" value="NAD(P)-binding Rossmann-like Domain"/>
    <property type="match status" value="1"/>
</dbReference>
<dbReference type="GO" id="GO:0016491">
    <property type="term" value="F:oxidoreductase activity"/>
    <property type="evidence" value="ECO:0007669"/>
    <property type="project" value="UniProtKB-KW"/>
</dbReference>
<evidence type="ECO:0000256" key="3">
    <source>
        <dbReference type="RuleBase" id="RU000363"/>
    </source>
</evidence>
<dbReference type="STRING" id="1837282.A6F49_09055"/>
<dbReference type="AlphaFoldDB" id="A0A1B7M0N2"/>
<dbReference type="EMBL" id="LXEY01000016">
    <property type="protein sequence ID" value="OAV61600.1"/>
    <property type="molecule type" value="Genomic_DNA"/>
</dbReference>
<dbReference type="InterPro" id="IPR036291">
    <property type="entry name" value="NAD(P)-bd_dom_sf"/>
</dbReference>
<dbReference type="PRINTS" id="PR00081">
    <property type="entry name" value="GDHRDH"/>
</dbReference>
<protein>
    <submittedName>
        <fullName evidence="4">3-oxoacyl-ACP reductase</fullName>
    </submittedName>
</protein>
<dbReference type="InterPro" id="IPR002347">
    <property type="entry name" value="SDR_fam"/>
</dbReference>